<name>A0A0J1EFY7_RHOIS</name>
<dbReference type="SUPFAM" id="SSF88713">
    <property type="entry name" value="Glycoside hydrolase/deacetylase"/>
    <property type="match status" value="1"/>
</dbReference>
<dbReference type="PROSITE" id="PS51677">
    <property type="entry name" value="NODB"/>
    <property type="match status" value="1"/>
</dbReference>
<dbReference type="EMBL" id="LECT01000028">
    <property type="protein sequence ID" value="KLU04409.1"/>
    <property type="molecule type" value="Genomic_DNA"/>
</dbReference>
<dbReference type="InterPro" id="IPR002509">
    <property type="entry name" value="NODB_dom"/>
</dbReference>
<dbReference type="Gene3D" id="3.20.20.370">
    <property type="entry name" value="Glycoside hydrolase/deacetylase"/>
    <property type="match status" value="1"/>
</dbReference>
<accession>A0A0J1EFY7</accession>
<dbReference type="PATRIC" id="fig|595434.4.peg.3300"/>
<dbReference type="GO" id="GO:0016810">
    <property type="term" value="F:hydrolase activity, acting on carbon-nitrogen (but not peptide) bonds"/>
    <property type="evidence" value="ECO:0007669"/>
    <property type="project" value="InterPro"/>
</dbReference>
<dbReference type="InterPro" id="IPR011330">
    <property type="entry name" value="Glyco_hydro/deAcase_b/a-brl"/>
</dbReference>
<evidence type="ECO:0000256" key="2">
    <source>
        <dbReference type="ARBA" id="ARBA00022729"/>
    </source>
</evidence>
<comment type="subcellular location">
    <subcellularLocation>
        <location evidence="1">Secreted</location>
    </subcellularLocation>
</comment>
<protein>
    <submittedName>
        <fullName evidence="4">Polysaccharide deacetylase family protein</fullName>
    </submittedName>
</protein>
<keyword evidence="2" id="KW-0732">Signal</keyword>
<keyword evidence="5" id="KW-1185">Reference proteome</keyword>
<organism evidence="4 5">
    <name type="scientific">Rhodopirellula islandica</name>
    <dbReference type="NCBI Taxonomy" id="595434"/>
    <lineage>
        <taxon>Bacteria</taxon>
        <taxon>Pseudomonadati</taxon>
        <taxon>Planctomycetota</taxon>
        <taxon>Planctomycetia</taxon>
        <taxon>Pirellulales</taxon>
        <taxon>Pirellulaceae</taxon>
        <taxon>Rhodopirellula</taxon>
    </lineage>
</organism>
<dbReference type="Proteomes" id="UP000036367">
    <property type="component" value="Unassembled WGS sequence"/>
</dbReference>
<dbReference type="GO" id="GO:0005975">
    <property type="term" value="P:carbohydrate metabolic process"/>
    <property type="evidence" value="ECO:0007669"/>
    <property type="project" value="InterPro"/>
</dbReference>
<comment type="caution">
    <text evidence="4">The sequence shown here is derived from an EMBL/GenBank/DDBJ whole genome shotgun (WGS) entry which is preliminary data.</text>
</comment>
<evidence type="ECO:0000313" key="5">
    <source>
        <dbReference type="Proteomes" id="UP000036367"/>
    </source>
</evidence>
<evidence type="ECO:0000259" key="3">
    <source>
        <dbReference type="PROSITE" id="PS51677"/>
    </source>
</evidence>
<sequence>MQLLRSLAISTRLAIQTPWRRRQLKRMSDQGQAPISVLFYHRVADEPINPWTISKRDFERQVDYCREHFELISLQEVQRRLDTGHSPRPAVSFTFDDGYSENCEFALPLMIRHRIPCTYFVTTENVRHGHPFEHDLRLGHPLPINTVEQIKAAADSGIEIGLHTANHVDFNRVHTIEELNQEIVEAKNNLEEMIDRPVRYLAVPFGLPQQMRPAVIETARQCGLKGICSAYGAYNLIGDDSFHIRRFHGDPQFNRLRNWLTYDERKNRRRPTLPDQDVLNIEPELAAKIRHPELAFS</sequence>
<gene>
    <name evidence="4" type="ORF">RISK_003463</name>
</gene>
<dbReference type="AlphaFoldDB" id="A0A0J1EFY7"/>
<dbReference type="CDD" id="cd10918">
    <property type="entry name" value="CE4_NodB_like_5s_6s"/>
    <property type="match status" value="1"/>
</dbReference>
<feature type="domain" description="NodB homology" evidence="3">
    <location>
        <begin position="89"/>
        <end position="297"/>
    </location>
</feature>
<evidence type="ECO:0000313" key="4">
    <source>
        <dbReference type="EMBL" id="KLU04409.1"/>
    </source>
</evidence>
<dbReference type="InterPro" id="IPR051398">
    <property type="entry name" value="Polysacch_Deacetylase"/>
</dbReference>
<dbReference type="GO" id="GO:0005576">
    <property type="term" value="C:extracellular region"/>
    <property type="evidence" value="ECO:0007669"/>
    <property type="project" value="UniProtKB-SubCell"/>
</dbReference>
<dbReference type="PANTHER" id="PTHR34216">
    <property type="match status" value="1"/>
</dbReference>
<dbReference type="PANTHER" id="PTHR34216:SF3">
    <property type="entry name" value="POLY-BETA-1,6-N-ACETYL-D-GLUCOSAMINE N-DEACETYLASE"/>
    <property type="match status" value="1"/>
</dbReference>
<dbReference type="STRING" id="595434.RISK_003463"/>
<reference evidence="4" key="1">
    <citation type="submission" date="2015-05" db="EMBL/GenBank/DDBJ databases">
        <title>Permanent draft genome of Rhodopirellula islandicus K833.</title>
        <authorList>
            <person name="Kizina J."/>
            <person name="Richter M."/>
            <person name="Glockner F.O."/>
            <person name="Harder J."/>
        </authorList>
    </citation>
    <scope>NUCLEOTIDE SEQUENCE [LARGE SCALE GENOMIC DNA]</scope>
    <source>
        <strain evidence="4">K833</strain>
    </source>
</reference>
<dbReference type="OrthoDB" id="9778320at2"/>
<dbReference type="Pfam" id="PF01522">
    <property type="entry name" value="Polysacc_deac_1"/>
    <property type="match status" value="1"/>
</dbReference>
<evidence type="ECO:0000256" key="1">
    <source>
        <dbReference type="ARBA" id="ARBA00004613"/>
    </source>
</evidence>
<dbReference type="RefSeq" id="WP_047814937.1">
    <property type="nucleotide sequence ID" value="NZ_LECT01000028.1"/>
</dbReference>
<proteinExistence type="predicted"/>